<dbReference type="InterPro" id="IPR044068">
    <property type="entry name" value="CB"/>
</dbReference>
<dbReference type="PROSITE" id="PS51898">
    <property type="entry name" value="TYR_RECOMBINASE"/>
    <property type="match status" value="1"/>
</dbReference>
<dbReference type="InterPro" id="IPR050808">
    <property type="entry name" value="Phage_Integrase"/>
</dbReference>
<evidence type="ECO:0008006" key="10">
    <source>
        <dbReference type="Google" id="ProtNLM"/>
    </source>
</evidence>
<evidence type="ECO:0000313" key="9">
    <source>
        <dbReference type="Proteomes" id="UP000292884"/>
    </source>
</evidence>
<evidence type="ECO:0000313" key="8">
    <source>
        <dbReference type="EMBL" id="TCC86679.1"/>
    </source>
</evidence>
<gene>
    <name evidence="8" type="ORF">EZ428_23525</name>
</gene>
<dbReference type="PANTHER" id="PTHR30629">
    <property type="entry name" value="PROPHAGE INTEGRASE"/>
    <property type="match status" value="1"/>
</dbReference>
<dbReference type="InterPro" id="IPR010998">
    <property type="entry name" value="Integrase_recombinase_N"/>
</dbReference>
<dbReference type="InterPro" id="IPR013762">
    <property type="entry name" value="Integrase-like_cat_sf"/>
</dbReference>
<keyword evidence="3 5" id="KW-0238">DNA-binding</keyword>
<dbReference type="PANTHER" id="PTHR30629:SF2">
    <property type="entry name" value="PROPHAGE INTEGRASE INTS-RELATED"/>
    <property type="match status" value="1"/>
</dbReference>
<dbReference type="EMBL" id="SJSK01000009">
    <property type="protein sequence ID" value="TCC86679.1"/>
    <property type="molecule type" value="Genomic_DNA"/>
</dbReference>
<accession>A0A4R0MJ87</accession>
<keyword evidence="4" id="KW-0233">DNA recombination</keyword>
<dbReference type="RefSeq" id="WP_131555783.1">
    <property type="nucleotide sequence ID" value="NZ_SJSK01000009.1"/>
</dbReference>
<feature type="domain" description="Core-binding (CB)" evidence="7">
    <location>
        <begin position="106"/>
        <end position="190"/>
    </location>
</feature>
<name>A0A4R0MJ87_9SPHI</name>
<feature type="domain" description="Tyr recombinase" evidence="6">
    <location>
        <begin position="212"/>
        <end position="396"/>
    </location>
</feature>
<dbReference type="Pfam" id="PF13495">
    <property type="entry name" value="Phage_int_SAM_4"/>
    <property type="match status" value="1"/>
</dbReference>
<reference evidence="8 9" key="1">
    <citation type="submission" date="2019-02" db="EMBL/GenBank/DDBJ databases">
        <title>Pedobacter sp. RP-1-13 sp. nov., isolated from Arctic soil.</title>
        <authorList>
            <person name="Dahal R.H."/>
        </authorList>
    </citation>
    <scope>NUCLEOTIDE SEQUENCE [LARGE SCALE GENOMIC DNA]</scope>
    <source>
        <strain evidence="8 9">RP-1-13</strain>
    </source>
</reference>
<dbReference type="OrthoDB" id="9806835at2"/>
<dbReference type="AlphaFoldDB" id="A0A4R0MJ87"/>
<dbReference type="Pfam" id="PF00589">
    <property type="entry name" value="Phage_integrase"/>
    <property type="match status" value="1"/>
</dbReference>
<organism evidence="8 9">
    <name type="scientific">Pedobacter frigiditerrae</name>
    <dbReference type="NCBI Taxonomy" id="2530452"/>
    <lineage>
        <taxon>Bacteria</taxon>
        <taxon>Pseudomonadati</taxon>
        <taxon>Bacteroidota</taxon>
        <taxon>Sphingobacteriia</taxon>
        <taxon>Sphingobacteriales</taxon>
        <taxon>Sphingobacteriaceae</taxon>
        <taxon>Pedobacter</taxon>
    </lineage>
</organism>
<evidence type="ECO:0000259" key="7">
    <source>
        <dbReference type="PROSITE" id="PS51900"/>
    </source>
</evidence>
<dbReference type="SUPFAM" id="SSF56349">
    <property type="entry name" value="DNA breaking-rejoining enzymes"/>
    <property type="match status" value="1"/>
</dbReference>
<keyword evidence="9" id="KW-1185">Reference proteome</keyword>
<evidence type="ECO:0000256" key="3">
    <source>
        <dbReference type="ARBA" id="ARBA00023125"/>
    </source>
</evidence>
<dbReference type="PROSITE" id="PS51900">
    <property type="entry name" value="CB"/>
    <property type="match status" value="1"/>
</dbReference>
<evidence type="ECO:0000256" key="4">
    <source>
        <dbReference type="ARBA" id="ARBA00023172"/>
    </source>
</evidence>
<dbReference type="CDD" id="cd00397">
    <property type="entry name" value="DNA_BRE_C"/>
    <property type="match status" value="1"/>
</dbReference>
<dbReference type="InterPro" id="IPR004107">
    <property type="entry name" value="Integrase_SAM-like_N"/>
</dbReference>
<evidence type="ECO:0000256" key="2">
    <source>
        <dbReference type="ARBA" id="ARBA00022908"/>
    </source>
</evidence>
<dbReference type="Gene3D" id="1.10.443.10">
    <property type="entry name" value="Intergrase catalytic core"/>
    <property type="match status" value="1"/>
</dbReference>
<dbReference type="GO" id="GO:0015074">
    <property type="term" value="P:DNA integration"/>
    <property type="evidence" value="ECO:0007669"/>
    <property type="project" value="UniProtKB-KW"/>
</dbReference>
<evidence type="ECO:0000259" key="6">
    <source>
        <dbReference type="PROSITE" id="PS51898"/>
    </source>
</evidence>
<comment type="similarity">
    <text evidence="1">Belongs to the 'phage' integrase family.</text>
</comment>
<evidence type="ECO:0000256" key="1">
    <source>
        <dbReference type="ARBA" id="ARBA00008857"/>
    </source>
</evidence>
<keyword evidence="2" id="KW-0229">DNA integration</keyword>
<dbReference type="Proteomes" id="UP000292884">
    <property type="component" value="Unassembled WGS sequence"/>
</dbReference>
<dbReference type="GO" id="GO:0003677">
    <property type="term" value="F:DNA binding"/>
    <property type="evidence" value="ECO:0007669"/>
    <property type="project" value="UniProtKB-UniRule"/>
</dbReference>
<dbReference type="InterPro" id="IPR011010">
    <property type="entry name" value="DNA_brk_join_enz"/>
</dbReference>
<dbReference type="GO" id="GO:0006310">
    <property type="term" value="P:DNA recombination"/>
    <property type="evidence" value="ECO:0007669"/>
    <property type="project" value="UniProtKB-KW"/>
</dbReference>
<dbReference type="Gene3D" id="1.10.150.130">
    <property type="match status" value="1"/>
</dbReference>
<protein>
    <recommendedName>
        <fullName evidence="10">Site-specific recombinase XerD</fullName>
    </recommendedName>
</protein>
<proteinExistence type="inferred from homology"/>
<comment type="caution">
    <text evidence="8">The sequence shown here is derived from an EMBL/GenBank/DDBJ whole genome shotgun (WGS) entry which is preliminary data.</text>
</comment>
<dbReference type="InterPro" id="IPR002104">
    <property type="entry name" value="Integrase_catalytic"/>
</dbReference>
<sequence>MAAPEIPFTIPKLVKGKRVTTVPKGSTWAKEEAKQHWYVEFFFHNPETDKMVRFRPTKNLNRIKDPKEKLKHFTNMCKAYHDALEGGWSPLDDKANAKLKREITSLTLEKAKSMFEEYHIAKGTRKKSRQSYLSKINQFVEYYGADKRVTEISDYEITEFLNFMEKEKTWSGVTYNSSRIILNNYFRYLKVNKYVAVNPVTDIETRTKIKTESHQIFSEKDFKTIMKYLGEHDEYCLFFVKMIYYTCIRPKELRYLQLKHIDLSQKVITVPASISKNKKSLPVNIDASLLKELKLLKIASYPENYHLLGSTDTIISEKRVGENTPYYRFQKCLRATKLDKKNYTLYSFKHFSNVKKFRAGWTLAEICSANRHGSLVETETYLKELLKFVPSDKVIPKI</sequence>
<evidence type="ECO:0000256" key="5">
    <source>
        <dbReference type="PROSITE-ProRule" id="PRU01248"/>
    </source>
</evidence>